<evidence type="ECO:0000256" key="4">
    <source>
        <dbReference type="SAM" id="MobiDB-lite"/>
    </source>
</evidence>
<evidence type="ECO:0000313" key="7">
    <source>
        <dbReference type="Proteomes" id="UP000001409"/>
    </source>
</evidence>
<dbReference type="InterPro" id="IPR050097">
    <property type="entry name" value="Ferredoxin-NADP_redctase_2"/>
</dbReference>
<evidence type="ECO:0000313" key="6">
    <source>
        <dbReference type="EMBL" id="BAC19695.1"/>
    </source>
</evidence>
<evidence type="ECO:0000256" key="3">
    <source>
        <dbReference type="ARBA" id="ARBA00048132"/>
    </source>
</evidence>
<keyword evidence="2" id="KW-0560">Oxidoreductase</keyword>
<dbReference type="Pfam" id="PF07992">
    <property type="entry name" value="Pyr_redox_2"/>
    <property type="match status" value="1"/>
</dbReference>
<dbReference type="InterPro" id="IPR036188">
    <property type="entry name" value="FAD/NAD-bd_sf"/>
</dbReference>
<dbReference type="PRINTS" id="PR00469">
    <property type="entry name" value="PNDRDTASEII"/>
</dbReference>
<dbReference type="PRINTS" id="PR00368">
    <property type="entry name" value="FADPNR"/>
</dbReference>
<evidence type="ECO:0000259" key="5">
    <source>
        <dbReference type="Pfam" id="PF07992"/>
    </source>
</evidence>
<dbReference type="SUPFAM" id="SSF51905">
    <property type="entry name" value="FAD/NAD(P)-binding domain"/>
    <property type="match status" value="1"/>
</dbReference>
<organism evidence="6 7">
    <name type="scientific">Corynebacterium efficiens (strain DSM 44549 / YS-314 / AJ 12310 / JCM 11189 / NBRC 100395)</name>
    <dbReference type="NCBI Taxonomy" id="196164"/>
    <lineage>
        <taxon>Bacteria</taxon>
        <taxon>Bacillati</taxon>
        <taxon>Actinomycetota</taxon>
        <taxon>Actinomycetes</taxon>
        <taxon>Mycobacteriales</taxon>
        <taxon>Corynebacteriaceae</taxon>
        <taxon>Corynebacterium</taxon>
    </lineage>
</organism>
<dbReference type="InterPro" id="IPR023753">
    <property type="entry name" value="FAD/NAD-binding_dom"/>
</dbReference>
<dbReference type="Gene3D" id="3.50.50.60">
    <property type="entry name" value="FAD/NAD(P)-binding domain"/>
    <property type="match status" value="2"/>
</dbReference>
<dbReference type="AlphaFoldDB" id="Q8FT07"/>
<evidence type="ECO:0000256" key="2">
    <source>
        <dbReference type="ARBA" id="ARBA00023002"/>
    </source>
</evidence>
<dbReference type="EMBL" id="BA000035">
    <property type="protein sequence ID" value="BAC19695.1"/>
    <property type="molecule type" value="Genomic_DNA"/>
</dbReference>
<comment type="catalytic activity">
    <reaction evidence="3">
        <text>[thioredoxin]-dithiol + NADP(+) = [thioredoxin]-disulfide + NADPH + H(+)</text>
        <dbReference type="Rhea" id="RHEA:20345"/>
        <dbReference type="Rhea" id="RHEA-COMP:10698"/>
        <dbReference type="Rhea" id="RHEA-COMP:10700"/>
        <dbReference type="ChEBI" id="CHEBI:15378"/>
        <dbReference type="ChEBI" id="CHEBI:29950"/>
        <dbReference type="ChEBI" id="CHEBI:50058"/>
        <dbReference type="ChEBI" id="CHEBI:57783"/>
        <dbReference type="ChEBI" id="CHEBI:58349"/>
        <dbReference type="EC" id="1.8.1.9"/>
    </reaction>
</comment>
<dbReference type="KEGG" id="cef:CE2885"/>
<proteinExistence type="predicted"/>
<dbReference type="Proteomes" id="UP000001409">
    <property type="component" value="Chromosome"/>
</dbReference>
<feature type="region of interest" description="Disordered" evidence="4">
    <location>
        <begin position="1"/>
        <end position="23"/>
    </location>
</feature>
<dbReference type="GO" id="GO:0004791">
    <property type="term" value="F:thioredoxin-disulfide reductase (NADPH) activity"/>
    <property type="evidence" value="ECO:0007669"/>
    <property type="project" value="UniProtKB-EC"/>
</dbReference>
<dbReference type="STRING" id="196164.gene:10743335"/>
<reference evidence="6 7" key="1">
    <citation type="journal article" date="2003" name="Genome Res.">
        <title>Comparative complete genome sequence analysis of the amino acid replacements responsible for the thermostability of Corynebacterium efficiens.</title>
        <authorList>
            <person name="Nishio Y."/>
            <person name="Nakamura Y."/>
            <person name="Kawarabayasi Y."/>
            <person name="Usuda Y."/>
            <person name="Kimura E."/>
            <person name="Sugimoto S."/>
            <person name="Matsui K."/>
            <person name="Yamagishi A."/>
            <person name="Kikuchi H."/>
            <person name="Ikeo K."/>
            <person name="Gojobori T."/>
        </authorList>
    </citation>
    <scope>NUCLEOTIDE SEQUENCE [LARGE SCALE GENOMIC DNA]</scope>
    <source>
        <strain evidence="7">DSM 44549 / YS-314 / AJ 12310 / JCM 11189 / NBRC 100395</strain>
    </source>
</reference>
<evidence type="ECO:0000256" key="1">
    <source>
        <dbReference type="ARBA" id="ARBA00022630"/>
    </source>
</evidence>
<name>Q8FT07_COREF</name>
<dbReference type="eggNOG" id="COG0492">
    <property type="taxonomic scope" value="Bacteria"/>
</dbReference>
<sequence length="381" mass="39755">MVPTHGNGFNIFPSPSGPGVARRRQQVRFRLCRTVGPHAEPRTPPPSGDPVMSIDLPPDVDVLVVGGGPAGLSAATWLGRYQRSTLVVDAGNQRNLPAQYAHGLLGRDPTTARELLADARAGLEQYPHVLLRQGTVTGLSRSGDGLFRAVIEGMDADGMVEVSAQRIVLASGVRDRFPKVAGFHDHYGRDVFHCLACDGLTARGQTAIVLGSGPHVPAYAAEVLEWAGAVRIIAENAEAFTQGQRSMLGSHGIEVVDGPAEAFIGKPGALEGVRLAGGEVVEGSTVFFSYAHHPANDLARQLGCNLDHEGQPVINGYQLTSVEGVYAAGDIIAGWQLIPIAMGTGTAAGLACATSLRGHATAAMAPDPAPPTGLFKAHESA</sequence>
<keyword evidence="7" id="KW-1185">Reference proteome</keyword>
<keyword evidence="1" id="KW-0285">Flavoprotein</keyword>
<protein>
    <recommendedName>
        <fullName evidence="5">FAD/NAD(P)-binding domain-containing protein</fullName>
    </recommendedName>
</protein>
<feature type="domain" description="FAD/NAD(P)-binding" evidence="5">
    <location>
        <begin position="61"/>
        <end position="345"/>
    </location>
</feature>
<accession>Q8FT07</accession>
<dbReference type="HOGENOM" id="CLU_031864_5_0_11"/>
<dbReference type="PANTHER" id="PTHR48105">
    <property type="entry name" value="THIOREDOXIN REDUCTASE 1-RELATED-RELATED"/>
    <property type="match status" value="1"/>
</dbReference>